<keyword evidence="1" id="KW-0812">Transmembrane</keyword>
<gene>
    <name evidence="2" type="ORF">BAOM_2456</name>
</gene>
<name>A0A3T0KS29_9BACI</name>
<keyword evidence="1" id="KW-1133">Transmembrane helix</keyword>
<proteinExistence type="predicted"/>
<sequence length="40" mass="4760">MRVAPHFEELRKRIIITLVVFLLSLMPSIYIIIASQRFMI</sequence>
<evidence type="ECO:0000313" key="3">
    <source>
        <dbReference type="Proteomes" id="UP000283095"/>
    </source>
</evidence>
<dbReference type="Proteomes" id="UP000283095">
    <property type="component" value="Chromosome"/>
</dbReference>
<organism evidence="2 3">
    <name type="scientific">Peribacillus asahii</name>
    <dbReference type="NCBI Taxonomy" id="228899"/>
    <lineage>
        <taxon>Bacteria</taxon>
        <taxon>Bacillati</taxon>
        <taxon>Bacillota</taxon>
        <taxon>Bacilli</taxon>
        <taxon>Bacillales</taxon>
        <taxon>Bacillaceae</taxon>
        <taxon>Peribacillus</taxon>
    </lineage>
</organism>
<evidence type="ECO:0000256" key="1">
    <source>
        <dbReference type="SAM" id="Phobius"/>
    </source>
</evidence>
<accession>A0A3T0KS29</accession>
<feature type="transmembrane region" description="Helical" evidence="1">
    <location>
        <begin position="14"/>
        <end position="33"/>
    </location>
</feature>
<keyword evidence="1" id="KW-0472">Membrane</keyword>
<protein>
    <submittedName>
        <fullName evidence="2">Uncharacterized protein</fullName>
    </submittedName>
</protein>
<reference evidence="2 3" key="1">
    <citation type="submission" date="2018-01" db="EMBL/GenBank/DDBJ databases">
        <title>Bacillus asahii Genome sequencing and assembly.</title>
        <authorList>
            <person name="Jiang H."/>
            <person name="Feng Y."/>
            <person name="Zhao F."/>
            <person name="Lin X."/>
        </authorList>
    </citation>
    <scope>NUCLEOTIDE SEQUENCE [LARGE SCALE GENOMIC DNA]</scope>
    <source>
        <strain evidence="2 3">OM18</strain>
    </source>
</reference>
<dbReference type="EMBL" id="CP026095">
    <property type="protein sequence ID" value="AZV43065.1"/>
    <property type="molecule type" value="Genomic_DNA"/>
</dbReference>
<dbReference type="AlphaFoldDB" id="A0A3T0KS29"/>
<dbReference type="RefSeq" id="WP_257467686.1">
    <property type="nucleotide sequence ID" value="NZ_CP026095.1"/>
</dbReference>
<dbReference type="KEGG" id="pasa:BAOM_2456"/>
<evidence type="ECO:0000313" key="2">
    <source>
        <dbReference type="EMBL" id="AZV43065.1"/>
    </source>
</evidence>